<organism evidence="1 2">
    <name type="scientific">Stieleria varia</name>
    <dbReference type="NCBI Taxonomy" id="2528005"/>
    <lineage>
        <taxon>Bacteria</taxon>
        <taxon>Pseudomonadati</taxon>
        <taxon>Planctomycetota</taxon>
        <taxon>Planctomycetia</taxon>
        <taxon>Pirellulales</taxon>
        <taxon>Pirellulaceae</taxon>
        <taxon>Stieleria</taxon>
    </lineage>
</organism>
<dbReference type="EMBL" id="SJPN01000003">
    <property type="protein sequence ID" value="TWU04320.1"/>
    <property type="molecule type" value="Genomic_DNA"/>
</dbReference>
<evidence type="ECO:0000313" key="2">
    <source>
        <dbReference type="Proteomes" id="UP000320176"/>
    </source>
</evidence>
<name>A0A5C6AX59_9BACT</name>
<dbReference type="RefSeq" id="WP_146519758.1">
    <property type="nucleotide sequence ID" value="NZ_CP151726.1"/>
</dbReference>
<reference evidence="1 2" key="1">
    <citation type="submission" date="2019-02" db="EMBL/GenBank/DDBJ databases">
        <title>Deep-cultivation of Planctomycetes and their phenomic and genomic characterization uncovers novel biology.</title>
        <authorList>
            <person name="Wiegand S."/>
            <person name="Jogler M."/>
            <person name="Boedeker C."/>
            <person name="Pinto D."/>
            <person name="Vollmers J."/>
            <person name="Rivas-Marin E."/>
            <person name="Kohn T."/>
            <person name="Peeters S.H."/>
            <person name="Heuer A."/>
            <person name="Rast P."/>
            <person name="Oberbeckmann S."/>
            <person name="Bunk B."/>
            <person name="Jeske O."/>
            <person name="Meyerdierks A."/>
            <person name="Storesund J.E."/>
            <person name="Kallscheuer N."/>
            <person name="Luecker S."/>
            <person name="Lage O.M."/>
            <person name="Pohl T."/>
            <person name="Merkel B.J."/>
            <person name="Hornburger P."/>
            <person name="Mueller R.-W."/>
            <person name="Bruemmer F."/>
            <person name="Labrenz M."/>
            <person name="Spormann A.M."/>
            <person name="Op Den Camp H."/>
            <person name="Overmann J."/>
            <person name="Amann R."/>
            <person name="Jetten M.S.M."/>
            <person name="Mascher T."/>
            <person name="Medema M.H."/>
            <person name="Devos D.P."/>
            <person name="Kaster A.-K."/>
            <person name="Ovreas L."/>
            <person name="Rohde M."/>
            <person name="Galperin M.Y."/>
            <person name="Jogler C."/>
        </authorList>
    </citation>
    <scope>NUCLEOTIDE SEQUENCE [LARGE SCALE GENOMIC DNA]</scope>
    <source>
        <strain evidence="1 2">Pla52n</strain>
    </source>
</reference>
<keyword evidence="2" id="KW-1185">Reference proteome</keyword>
<dbReference type="OrthoDB" id="9429417at2"/>
<accession>A0A5C6AX59</accession>
<gene>
    <name evidence="1" type="ORF">Pla52n_23600</name>
</gene>
<dbReference type="Proteomes" id="UP000320176">
    <property type="component" value="Unassembled WGS sequence"/>
</dbReference>
<sequence>MLRLEDLDGLQCVEDGVYQLSDHVFDNQTFANLEFTPGSGETLVLQNVEFINCKTSPGTSRVTSGTKLTKVLFDNLDCGDALRVSAAVELNQVVVKGNKPAKLLIQPDDDDADFAVAMGNDVPFKVDVTDYSGETVVIGIPACSVVRDPSRHVVIRREHEAIITSPDSGLSTLSFWKIYLKKVKVFGCDEGVFSLPPSSHKKHGVVMKEKQKLENLGLCFD</sequence>
<protein>
    <submittedName>
        <fullName evidence="1">Uncharacterized protein</fullName>
    </submittedName>
</protein>
<comment type="caution">
    <text evidence="1">The sequence shown here is derived from an EMBL/GenBank/DDBJ whole genome shotgun (WGS) entry which is preliminary data.</text>
</comment>
<proteinExistence type="predicted"/>
<dbReference type="AlphaFoldDB" id="A0A5C6AX59"/>
<evidence type="ECO:0000313" key="1">
    <source>
        <dbReference type="EMBL" id="TWU04320.1"/>
    </source>
</evidence>